<name>A0A380K0Q2_9STRE</name>
<dbReference type="InterPro" id="IPR037238">
    <property type="entry name" value="YbiA-like_sf"/>
</dbReference>
<organism evidence="1 2">
    <name type="scientific">Streptococcus hyointestinalis</name>
    <dbReference type="NCBI Taxonomy" id="1337"/>
    <lineage>
        <taxon>Bacteria</taxon>
        <taxon>Bacillati</taxon>
        <taxon>Bacillota</taxon>
        <taxon>Bacilli</taxon>
        <taxon>Lactobacillales</taxon>
        <taxon>Streptococcaceae</taxon>
        <taxon>Streptococcus</taxon>
    </lineage>
</organism>
<proteinExistence type="predicted"/>
<sequence length="166" mass="19514">MRDNTIKDYLYGRIEGDTLYFWGGCLTLQWPAKFQWKEKAFHSAWHALSYALACDLGNTRMRQQLLTKHSIDGAKRYFTRHIGEASPDLDLESIASSILLEREQQHAYIKEELNKFTDLELVYCGDDVIGIGLPFWHKDVLDSSKWKHDNDLGRWLHAIRDNYHNR</sequence>
<evidence type="ECO:0000313" key="1">
    <source>
        <dbReference type="EMBL" id="SUN58140.1"/>
    </source>
</evidence>
<protein>
    <submittedName>
        <fullName evidence="1">Domain of uncharacterized function (DUF1768)</fullName>
    </submittedName>
</protein>
<dbReference type="EMBL" id="UHFN01000002">
    <property type="protein sequence ID" value="SUN58140.1"/>
    <property type="molecule type" value="Genomic_DNA"/>
</dbReference>
<reference evidence="1 2" key="1">
    <citation type="submission" date="2018-06" db="EMBL/GenBank/DDBJ databases">
        <authorList>
            <consortium name="Pathogen Informatics"/>
            <person name="Doyle S."/>
        </authorList>
    </citation>
    <scope>NUCLEOTIDE SEQUENCE [LARGE SCALE GENOMIC DNA]</scope>
    <source>
        <strain evidence="1 2">NCTC12224</strain>
    </source>
</reference>
<gene>
    <name evidence="1" type="ORF">NCTC12224_00164</name>
</gene>
<accession>A0A380K0Q2</accession>
<dbReference type="Proteomes" id="UP000254924">
    <property type="component" value="Unassembled WGS sequence"/>
</dbReference>
<dbReference type="SUPFAM" id="SSF143990">
    <property type="entry name" value="YbiA-like"/>
    <property type="match status" value="1"/>
</dbReference>
<dbReference type="Gene3D" id="1.10.357.40">
    <property type="entry name" value="YbiA-like"/>
    <property type="match status" value="1"/>
</dbReference>
<keyword evidence="2" id="KW-1185">Reference proteome</keyword>
<evidence type="ECO:0000313" key="2">
    <source>
        <dbReference type="Proteomes" id="UP000254924"/>
    </source>
</evidence>
<dbReference type="AlphaFoldDB" id="A0A380K0Q2"/>